<dbReference type="GeneID" id="71993170"/>
<dbReference type="EMBL" id="CP090173">
    <property type="protein sequence ID" value="UJO24092.1"/>
    <property type="molecule type" value="Genomic_DNA"/>
</dbReference>
<dbReference type="KEGG" id="ffu:CLAFUR5_13292"/>
<feature type="region of interest" description="Disordered" evidence="1">
    <location>
        <begin position="1"/>
        <end position="115"/>
    </location>
</feature>
<evidence type="ECO:0000256" key="1">
    <source>
        <dbReference type="SAM" id="MobiDB-lite"/>
    </source>
</evidence>
<gene>
    <name evidence="2" type="ORF">CLAFUR5_13292</name>
</gene>
<proteinExistence type="predicted"/>
<feature type="compositionally biased region" description="Acidic residues" evidence="1">
    <location>
        <begin position="40"/>
        <end position="49"/>
    </location>
</feature>
<dbReference type="AlphaFoldDB" id="A0A9Q8PKI1"/>
<reference evidence="2" key="1">
    <citation type="submission" date="2021-12" db="EMBL/GenBank/DDBJ databases">
        <authorList>
            <person name="Zaccaron A."/>
            <person name="Stergiopoulos I."/>
        </authorList>
    </citation>
    <scope>NUCLEOTIDE SEQUENCE</scope>
    <source>
        <strain evidence="2">Race5_Kim</strain>
    </source>
</reference>
<evidence type="ECO:0000313" key="2">
    <source>
        <dbReference type="EMBL" id="UJO24092.1"/>
    </source>
</evidence>
<accession>A0A9Q8PKI1</accession>
<protein>
    <submittedName>
        <fullName evidence="2">Uncharacterized protein</fullName>
    </submittedName>
</protein>
<dbReference type="RefSeq" id="XP_047768458.1">
    <property type="nucleotide sequence ID" value="XM_047912440.1"/>
</dbReference>
<sequence length="136" mass="14542">MQAISTATIPGANDYEGEGERDGQNVEEATSPAVDHEEKSEGDDKEAEEPAMGAAAVAEKDEGEDDENDVDVSKVVKEEEQSDSDQAADNGQRDGTSSRAASGSGTDHFPEMLQHHVAQAVRQCRARLGHIHPSKR</sequence>
<name>A0A9Q8PKI1_PASFU</name>
<evidence type="ECO:0000313" key="3">
    <source>
        <dbReference type="Proteomes" id="UP000756132"/>
    </source>
</evidence>
<dbReference type="Proteomes" id="UP000756132">
    <property type="component" value="Chromosome 11"/>
</dbReference>
<feature type="compositionally biased region" description="Acidic residues" evidence="1">
    <location>
        <begin position="61"/>
        <end position="70"/>
    </location>
</feature>
<organism evidence="2 3">
    <name type="scientific">Passalora fulva</name>
    <name type="common">Tomato leaf mold</name>
    <name type="synonym">Cladosporium fulvum</name>
    <dbReference type="NCBI Taxonomy" id="5499"/>
    <lineage>
        <taxon>Eukaryota</taxon>
        <taxon>Fungi</taxon>
        <taxon>Dikarya</taxon>
        <taxon>Ascomycota</taxon>
        <taxon>Pezizomycotina</taxon>
        <taxon>Dothideomycetes</taxon>
        <taxon>Dothideomycetidae</taxon>
        <taxon>Mycosphaerellales</taxon>
        <taxon>Mycosphaerellaceae</taxon>
        <taxon>Fulvia</taxon>
    </lineage>
</organism>
<reference evidence="2" key="2">
    <citation type="journal article" date="2022" name="Microb. Genom.">
        <title>A chromosome-scale genome assembly of the tomato pathogen Cladosporium fulvum reveals a compartmentalized genome architecture and the presence of a dispensable chromosome.</title>
        <authorList>
            <person name="Zaccaron A.Z."/>
            <person name="Chen L.H."/>
            <person name="Samaras A."/>
            <person name="Stergiopoulos I."/>
        </authorList>
    </citation>
    <scope>NUCLEOTIDE SEQUENCE</scope>
    <source>
        <strain evidence="2">Race5_Kim</strain>
    </source>
</reference>
<feature type="compositionally biased region" description="Low complexity" evidence="1">
    <location>
        <begin position="93"/>
        <end position="107"/>
    </location>
</feature>
<keyword evidence="3" id="KW-1185">Reference proteome</keyword>